<dbReference type="EMBL" id="KZ819670">
    <property type="protein sequence ID" value="PWN26753.1"/>
    <property type="molecule type" value="Genomic_DNA"/>
</dbReference>
<evidence type="ECO:0000256" key="4">
    <source>
        <dbReference type="ARBA" id="ARBA00022670"/>
    </source>
</evidence>
<dbReference type="RefSeq" id="XP_025361365.1">
    <property type="nucleotide sequence ID" value="XM_025508328.1"/>
</dbReference>
<dbReference type="Gene3D" id="3.90.70.10">
    <property type="entry name" value="Cysteine proteinases"/>
    <property type="match status" value="1"/>
</dbReference>
<dbReference type="EC" id="3.4.19.12" evidence="3"/>
<feature type="compositionally biased region" description="Polar residues" evidence="8">
    <location>
        <begin position="288"/>
        <end position="297"/>
    </location>
</feature>
<feature type="compositionally biased region" description="Low complexity" evidence="8">
    <location>
        <begin position="691"/>
        <end position="702"/>
    </location>
</feature>
<dbReference type="GO" id="GO:0016579">
    <property type="term" value="P:protein deubiquitination"/>
    <property type="evidence" value="ECO:0007669"/>
    <property type="project" value="InterPro"/>
</dbReference>
<feature type="compositionally biased region" description="Polar residues" evidence="8">
    <location>
        <begin position="647"/>
        <end position="656"/>
    </location>
</feature>
<feature type="region of interest" description="Disordered" evidence="8">
    <location>
        <begin position="137"/>
        <end position="197"/>
    </location>
</feature>
<evidence type="ECO:0000313" key="11">
    <source>
        <dbReference type="Proteomes" id="UP000245884"/>
    </source>
</evidence>
<dbReference type="STRING" id="1569628.A0A316USA1"/>
<dbReference type="InterPro" id="IPR050185">
    <property type="entry name" value="Ub_carboxyl-term_hydrolase"/>
</dbReference>
<dbReference type="Pfam" id="PF08969">
    <property type="entry name" value="USP8_dimer"/>
    <property type="match status" value="1"/>
</dbReference>
<accession>A0A316USA1</accession>
<feature type="compositionally biased region" description="Pro residues" evidence="8">
    <location>
        <begin position="171"/>
        <end position="180"/>
    </location>
</feature>
<dbReference type="Gene3D" id="1.20.58.80">
    <property type="entry name" value="Phosphotransferase system, lactose/cellobiose-type IIA subunit"/>
    <property type="match status" value="1"/>
</dbReference>
<feature type="region of interest" description="Disordered" evidence="8">
    <location>
        <begin position="683"/>
        <end position="702"/>
    </location>
</feature>
<reference evidence="10 11" key="1">
    <citation type="journal article" date="2018" name="Mol. Biol. Evol.">
        <title>Broad Genomic Sampling Reveals a Smut Pathogenic Ancestry of the Fungal Clade Ustilaginomycotina.</title>
        <authorList>
            <person name="Kijpornyongpan T."/>
            <person name="Mondo S.J."/>
            <person name="Barry K."/>
            <person name="Sandor L."/>
            <person name="Lee J."/>
            <person name="Lipzen A."/>
            <person name="Pangilinan J."/>
            <person name="LaButti K."/>
            <person name="Hainaut M."/>
            <person name="Henrissat B."/>
            <person name="Grigoriev I.V."/>
            <person name="Spatafora J.W."/>
            <person name="Aime M.C."/>
        </authorList>
    </citation>
    <scope>NUCLEOTIDE SEQUENCE [LARGE SCALE GENOMIC DNA]</scope>
    <source>
        <strain evidence="10 11">MCA 5214</strain>
    </source>
</reference>
<evidence type="ECO:0000256" key="6">
    <source>
        <dbReference type="ARBA" id="ARBA00022801"/>
    </source>
</evidence>
<feature type="compositionally biased region" description="Low complexity" evidence="8">
    <location>
        <begin position="735"/>
        <end position="754"/>
    </location>
</feature>
<dbReference type="InterPro" id="IPR028889">
    <property type="entry name" value="USP"/>
</dbReference>
<name>A0A316USA1_9BASI</name>
<evidence type="ECO:0000256" key="8">
    <source>
        <dbReference type="SAM" id="MobiDB-lite"/>
    </source>
</evidence>
<feature type="compositionally biased region" description="Low complexity" evidence="8">
    <location>
        <begin position="410"/>
        <end position="421"/>
    </location>
</feature>
<keyword evidence="5" id="KW-0833">Ubl conjugation pathway</keyword>
<evidence type="ECO:0000256" key="5">
    <source>
        <dbReference type="ARBA" id="ARBA00022786"/>
    </source>
</evidence>
<gene>
    <name evidence="10" type="ORF">BDZ90DRAFT_261011</name>
</gene>
<dbReference type="PROSITE" id="PS50235">
    <property type="entry name" value="USP_3"/>
    <property type="match status" value="1"/>
</dbReference>
<evidence type="ECO:0000256" key="2">
    <source>
        <dbReference type="ARBA" id="ARBA00009085"/>
    </source>
</evidence>
<dbReference type="GO" id="GO:0004843">
    <property type="term" value="F:cysteine-type deubiquitinase activity"/>
    <property type="evidence" value="ECO:0007669"/>
    <property type="project" value="UniProtKB-EC"/>
</dbReference>
<keyword evidence="4" id="KW-0645">Protease</keyword>
<feature type="compositionally biased region" description="Pro residues" evidence="8">
    <location>
        <begin position="1"/>
        <end position="13"/>
    </location>
</feature>
<feature type="region of interest" description="Disordered" evidence="8">
    <location>
        <begin position="647"/>
        <end position="669"/>
    </location>
</feature>
<evidence type="ECO:0000256" key="1">
    <source>
        <dbReference type="ARBA" id="ARBA00000707"/>
    </source>
</evidence>
<keyword evidence="11" id="KW-1185">Reference proteome</keyword>
<feature type="region of interest" description="Disordered" evidence="8">
    <location>
        <begin position="209"/>
        <end position="446"/>
    </location>
</feature>
<dbReference type="SUPFAM" id="SSF52821">
    <property type="entry name" value="Rhodanese/Cell cycle control phosphatase"/>
    <property type="match status" value="1"/>
</dbReference>
<protein>
    <recommendedName>
        <fullName evidence="3">ubiquitinyl hydrolase 1</fullName>
        <ecNumber evidence="3">3.4.19.12</ecNumber>
    </recommendedName>
</protein>
<evidence type="ECO:0000313" key="10">
    <source>
        <dbReference type="EMBL" id="PWN26753.1"/>
    </source>
</evidence>
<feature type="compositionally biased region" description="Basic and acidic residues" evidence="8">
    <location>
        <begin position="137"/>
        <end position="148"/>
    </location>
</feature>
<dbReference type="InterPro" id="IPR038765">
    <property type="entry name" value="Papain-like_cys_pep_sf"/>
</dbReference>
<dbReference type="InterPro" id="IPR036873">
    <property type="entry name" value="Rhodanese-like_dom_sf"/>
</dbReference>
<sequence>MAAPHAPGPPPGPLASSSSVSRATSSSSILSPNHPTNLRKQAKASLDPSFSVRSYLGAAAALLEKAESSDRQGHLEQAFVNYLKAANVAAFITKHPEWPTVQAQRGPSYFRYQDFMQRITDVISRATRIEATLKEREERNAKLQEQQRRASTSAAAAAAVSVEKQNEAPPSEVPPPPAEPGPAKQLRTTTSDQGDAAAALASASIVLPREHASDSRPGSGSATPQLQGSSAESGEAADQVSSLSSRLAALRTAGVGGVPMGKRLSEPIGSSRSTIPEEQQHSGDASIPTASEFSDTYPSLDDFDKKIPSPLPSAPTSEPTTQDEGGAFPTTPSHAPGTSRRPLPNPPAPPTDLALGRDVPKPFSVSSSSGDSPQKQQSSGSSSSGISSGMTPSSSRQSIIAAQNRPAALIPGSPRGAAAPRARPPIPAPPAGSAPETVGSKPSLPRGNHIKVEELWSLLNPGFERVSAAGEDSTGSSSESSRMVRKRGLDILLLDLRSRDEYEAGRVARGSPSADSVCLEGGVTLKRGMTSADLEDKLLLAPPGEQTAFANRHRYDAVVLYDRSSRLLGAPNPSQPQLSGWQTYDEALLAFERLDTVVKAIYEHEFNKTLKVAPFLLVGGWESWNIKVEHRGAGAAAGGAAAAVNGSATRASRSGSVNGGASPELGRRYGDEELLKKQRRQGFVMPPSSPAPSSSAAGWSSSGYNAPSMPAKTYQSPGTPSSSGVPPPGAPGFPPSAAGSSSAASASTSAGQPGYFPNQPSIPYGEPPNHLQQQQHYQHHPVAQRPPSSSGRTSFDYPQLRPHASSAGQTGAPQLPPAAVSSNGVSNRSMTTSATAMDPHHPHPQQRPPSGAMSAGGSRMAVRPLPSFDSLRIGLTGLKNVGNSCYQNATLQCLSATIPLAKFMLDGSYRRDINAVNPLGTQGALAEAFAHLVKVLWSEQYTFVSPVTFREQISRFAPSFRGFEQHDSQEFLAFLMDGLHEDLNRVVHKPPPVDMTPQREEELETLPQQVASVKEWTIYRQRNDSVIVDWFQGQFRNKLTCLTCSKTSTTYNAFMYLSLPIPSPSHGRGPVSLQACLDAFVKEEILEKQDAWHCPNCKKPRRATKRLSISRLPMVLLIHLKRFSFKGPFTDKIETQVTFPLTGLELSNYVPSPLPPSLARSAARDVPISRSQQPPFLYDVFGVVHHHGSLGTGHYTASIRNAGGEWWYADDSRVTGGKGLAERQMASSSPYVLFLRRRGV</sequence>
<feature type="compositionally biased region" description="Pro residues" evidence="8">
    <location>
        <begin position="422"/>
        <end position="432"/>
    </location>
</feature>
<dbReference type="Gene3D" id="3.40.250.10">
    <property type="entry name" value="Rhodanese-like domain"/>
    <property type="match status" value="1"/>
</dbReference>
<evidence type="ECO:0000256" key="7">
    <source>
        <dbReference type="ARBA" id="ARBA00022807"/>
    </source>
</evidence>
<comment type="catalytic activity">
    <reaction evidence="1">
        <text>Thiol-dependent hydrolysis of ester, thioester, amide, peptide and isopeptide bonds formed by the C-terminal Gly of ubiquitin (a 76-residue protein attached to proteins as an intracellular targeting signal).</text>
        <dbReference type="EC" id="3.4.19.12"/>
    </reaction>
</comment>
<dbReference type="GeneID" id="37030151"/>
<feature type="domain" description="USP" evidence="9">
    <location>
        <begin position="876"/>
        <end position="1238"/>
    </location>
</feature>
<organism evidence="10 11">
    <name type="scientific">Jaminaea rosea</name>
    <dbReference type="NCBI Taxonomy" id="1569628"/>
    <lineage>
        <taxon>Eukaryota</taxon>
        <taxon>Fungi</taxon>
        <taxon>Dikarya</taxon>
        <taxon>Basidiomycota</taxon>
        <taxon>Ustilaginomycotina</taxon>
        <taxon>Exobasidiomycetes</taxon>
        <taxon>Microstromatales</taxon>
        <taxon>Microstromatales incertae sedis</taxon>
        <taxon>Jaminaea</taxon>
    </lineage>
</organism>
<evidence type="ECO:0000259" key="9">
    <source>
        <dbReference type="PROSITE" id="PS50235"/>
    </source>
</evidence>
<keyword evidence="7" id="KW-0788">Thiol protease</keyword>
<dbReference type="PANTHER" id="PTHR21646:SF95">
    <property type="entry name" value="UBIQUITIN CARBOXYL-TERMINAL HYDROLASE 4-RELATED"/>
    <property type="match status" value="1"/>
</dbReference>
<feature type="compositionally biased region" description="Low complexity" evidence="8">
    <location>
        <begin position="241"/>
        <end position="251"/>
    </location>
</feature>
<feature type="region of interest" description="Disordered" evidence="8">
    <location>
        <begin position="1"/>
        <end position="44"/>
    </location>
</feature>
<dbReference type="SUPFAM" id="SSF140856">
    <property type="entry name" value="USP8 N-terminal domain-like"/>
    <property type="match status" value="1"/>
</dbReference>
<dbReference type="InterPro" id="IPR001394">
    <property type="entry name" value="Peptidase_C19_UCH"/>
</dbReference>
<comment type="similarity">
    <text evidence="2">Belongs to the peptidase C19 family.</text>
</comment>
<proteinExistence type="inferred from homology"/>
<dbReference type="Pfam" id="PF00443">
    <property type="entry name" value="UCH"/>
    <property type="match status" value="1"/>
</dbReference>
<feature type="compositionally biased region" description="Low complexity" evidence="8">
    <location>
        <begin position="14"/>
        <end position="32"/>
    </location>
</feature>
<feature type="compositionally biased region" description="Low complexity" evidence="8">
    <location>
        <begin position="150"/>
        <end position="170"/>
    </location>
</feature>
<feature type="compositionally biased region" description="Polar residues" evidence="8">
    <location>
        <begin position="268"/>
        <end position="277"/>
    </location>
</feature>
<feature type="compositionally biased region" description="Polar residues" evidence="8">
    <location>
        <begin position="314"/>
        <end position="323"/>
    </location>
</feature>
<dbReference type="AlphaFoldDB" id="A0A316USA1"/>
<dbReference type="PANTHER" id="PTHR21646">
    <property type="entry name" value="UBIQUITIN CARBOXYL-TERMINAL HYDROLASE"/>
    <property type="match status" value="1"/>
</dbReference>
<evidence type="ECO:0000256" key="3">
    <source>
        <dbReference type="ARBA" id="ARBA00012759"/>
    </source>
</evidence>
<feature type="compositionally biased region" description="Low complexity" evidence="8">
    <location>
        <begin position="362"/>
        <end position="395"/>
    </location>
</feature>
<feature type="region of interest" description="Disordered" evidence="8">
    <location>
        <begin position="710"/>
        <end position="861"/>
    </location>
</feature>
<dbReference type="InterPro" id="IPR015063">
    <property type="entry name" value="USP8_dimer"/>
</dbReference>
<feature type="compositionally biased region" description="Pro residues" evidence="8">
    <location>
        <begin position="725"/>
        <end position="734"/>
    </location>
</feature>
<dbReference type="Proteomes" id="UP000245884">
    <property type="component" value="Unassembled WGS sequence"/>
</dbReference>
<dbReference type="OrthoDB" id="292964at2759"/>
<dbReference type="SUPFAM" id="SSF54001">
    <property type="entry name" value="Cysteine proteinases"/>
    <property type="match status" value="1"/>
</dbReference>
<feature type="compositionally biased region" description="Polar residues" evidence="8">
    <location>
        <begin position="216"/>
        <end position="232"/>
    </location>
</feature>
<keyword evidence="6" id="KW-0378">Hydrolase</keyword>
<dbReference type="CDD" id="cd02674">
    <property type="entry name" value="Peptidase_C19R"/>
    <property type="match status" value="1"/>
</dbReference>
<dbReference type="GO" id="GO:0006508">
    <property type="term" value="P:proteolysis"/>
    <property type="evidence" value="ECO:0007669"/>
    <property type="project" value="UniProtKB-KW"/>
</dbReference>
<feature type="compositionally biased region" description="Polar residues" evidence="8">
    <location>
        <begin position="820"/>
        <end position="835"/>
    </location>
</feature>